<dbReference type="Gene3D" id="3.10.450.50">
    <property type="match status" value="1"/>
</dbReference>
<dbReference type="Proteomes" id="UP000694864">
    <property type="component" value="Chromosome 1"/>
</dbReference>
<dbReference type="SUPFAM" id="SSF54427">
    <property type="entry name" value="NTF2-like"/>
    <property type="match status" value="1"/>
</dbReference>
<dbReference type="PANTHER" id="PTHR10693:SF75">
    <property type="entry name" value="NUCLEAR TRANSPORT FACTOR 2"/>
    <property type="match status" value="1"/>
</dbReference>
<evidence type="ECO:0000259" key="2">
    <source>
        <dbReference type="PROSITE" id="PS50177"/>
    </source>
</evidence>
<evidence type="ECO:0000313" key="3">
    <source>
        <dbReference type="Proteomes" id="UP000694864"/>
    </source>
</evidence>
<name>A0ABM1Q9K4_CAMSA</name>
<dbReference type="RefSeq" id="XP_019083442.1">
    <property type="nucleotide sequence ID" value="XM_019227897.1"/>
</dbReference>
<dbReference type="GeneID" id="109125675"/>
<dbReference type="InterPro" id="IPR039539">
    <property type="entry name" value="Ras_GTPase_bind_prot"/>
</dbReference>
<feature type="domain" description="NTF2" evidence="2">
    <location>
        <begin position="46"/>
        <end position="166"/>
    </location>
</feature>
<keyword evidence="1" id="KW-0694">RNA-binding</keyword>
<evidence type="ECO:0000313" key="4">
    <source>
        <dbReference type="RefSeq" id="XP_019083442.1"/>
    </source>
</evidence>
<organism evidence="3 4">
    <name type="scientific">Camelina sativa</name>
    <name type="common">False flax</name>
    <name type="synonym">Myagrum sativum</name>
    <dbReference type="NCBI Taxonomy" id="90675"/>
    <lineage>
        <taxon>Eukaryota</taxon>
        <taxon>Viridiplantae</taxon>
        <taxon>Streptophyta</taxon>
        <taxon>Embryophyta</taxon>
        <taxon>Tracheophyta</taxon>
        <taxon>Spermatophyta</taxon>
        <taxon>Magnoliopsida</taxon>
        <taxon>eudicotyledons</taxon>
        <taxon>Gunneridae</taxon>
        <taxon>Pentapetalae</taxon>
        <taxon>rosids</taxon>
        <taxon>malvids</taxon>
        <taxon>Brassicales</taxon>
        <taxon>Brassicaceae</taxon>
        <taxon>Camelineae</taxon>
        <taxon>Camelina</taxon>
    </lineage>
</organism>
<reference evidence="3" key="1">
    <citation type="journal article" date="2014" name="Nat. Commun.">
        <title>The emerging biofuel crop Camelina sativa retains a highly undifferentiated hexaploid genome structure.</title>
        <authorList>
            <person name="Kagale S."/>
            <person name="Koh C."/>
            <person name="Nixon J."/>
            <person name="Bollina V."/>
            <person name="Clarke W.E."/>
            <person name="Tuteja R."/>
            <person name="Spillane C."/>
            <person name="Robinson S.J."/>
            <person name="Links M.G."/>
            <person name="Clarke C."/>
            <person name="Higgins E.E."/>
            <person name="Huebert T."/>
            <person name="Sharpe A.G."/>
            <person name="Parkin I.A."/>
        </authorList>
    </citation>
    <scope>NUCLEOTIDE SEQUENCE [LARGE SCALE GENOMIC DNA]</scope>
    <source>
        <strain evidence="3">cv. DH55</strain>
    </source>
</reference>
<protein>
    <submittedName>
        <fullName evidence="4">G3BP-like protein</fullName>
    </submittedName>
</protein>
<dbReference type="CDD" id="cd00780">
    <property type="entry name" value="NTF2"/>
    <property type="match status" value="1"/>
</dbReference>
<sequence length="189" mass="22279">MVEKIGQETIHHHHLPTLFLSFCRQISLSLSFPGDMSENKNNAENLSNAFVEHYYYILNEAPRYLHIFYNEPCLFNRRDPVTHVKKTFWTREEVKDEFLAMRYEDYTAEIETSLGIPYPMEDDRVIVFVNGYLTRKKDNVRGKFTQTFLVTQQDIGFRILNDIFRFKETQIPTLNPIALSPHKPAATEN</sequence>
<dbReference type="InterPro" id="IPR002075">
    <property type="entry name" value="NTF2_dom"/>
</dbReference>
<dbReference type="PANTHER" id="PTHR10693">
    <property type="entry name" value="RAS GTPASE-ACTIVATING PROTEIN-BINDING PROTEIN"/>
    <property type="match status" value="1"/>
</dbReference>
<dbReference type="InterPro" id="IPR018222">
    <property type="entry name" value="Nuclear_transport_factor_2_euk"/>
</dbReference>
<dbReference type="PROSITE" id="PS50177">
    <property type="entry name" value="NTF2_DOMAIN"/>
    <property type="match status" value="1"/>
</dbReference>
<gene>
    <name evidence="4" type="primary">LOC109125675</name>
</gene>
<reference evidence="4" key="2">
    <citation type="submission" date="2025-08" db="UniProtKB">
        <authorList>
            <consortium name="RefSeq"/>
        </authorList>
    </citation>
    <scope>IDENTIFICATION</scope>
    <source>
        <tissue evidence="4">Leaf</tissue>
    </source>
</reference>
<proteinExistence type="predicted"/>
<dbReference type="Pfam" id="PF02136">
    <property type="entry name" value="NTF2"/>
    <property type="match status" value="1"/>
</dbReference>
<evidence type="ECO:0000256" key="1">
    <source>
        <dbReference type="ARBA" id="ARBA00022884"/>
    </source>
</evidence>
<accession>A0ABM1Q9K4</accession>
<keyword evidence="3" id="KW-1185">Reference proteome</keyword>
<dbReference type="InterPro" id="IPR032710">
    <property type="entry name" value="NTF2-like_dom_sf"/>
</dbReference>